<accession>A0A6J5DB61</accession>
<protein>
    <submittedName>
        <fullName evidence="2">Uncharacterized protein</fullName>
    </submittedName>
</protein>
<feature type="transmembrane region" description="Helical" evidence="1">
    <location>
        <begin position="50"/>
        <end position="73"/>
    </location>
</feature>
<organism evidence="2 3">
    <name type="scientific">Paraburkholderia humisilvae</name>
    <dbReference type="NCBI Taxonomy" id="627669"/>
    <lineage>
        <taxon>Bacteria</taxon>
        <taxon>Pseudomonadati</taxon>
        <taxon>Pseudomonadota</taxon>
        <taxon>Betaproteobacteria</taxon>
        <taxon>Burkholderiales</taxon>
        <taxon>Burkholderiaceae</taxon>
        <taxon>Paraburkholderia</taxon>
    </lineage>
</organism>
<sequence>MKAIRLSHREHHIGREANHVMLALVMLSLIAVGVYWGVRGIEFSQLGKAALFYTVMVFVTLGVAGLCGVVAAWLRSNGDDVQEGFCFVGAVLGAIIFYIALFTT</sequence>
<gene>
    <name evidence="2" type="ORF">LMG29542_01476</name>
</gene>
<keyword evidence="3" id="KW-1185">Reference proteome</keyword>
<evidence type="ECO:0000313" key="2">
    <source>
        <dbReference type="EMBL" id="CAB3751500.1"/>
    </source>
</evidence>
<reference evidence="2 3" key="1">
    <citation type="submission" date="2020-04" db="EMBL/GenBank/DDBJ databases">
        <authorList>
            <person name="De Canck E."/>
        </authorList>
    </citation>
    <scope>NUCLEOTIDE SEQUENCE [LARGE SCALE GENOMIC DNA]</scope>
    <source>
        <strain evidence="2 3">LMG 29542</strain>
    </source>
</reference>
<feature type="transmembrane region" description="Helical" evidence="1">
    <location>
        <begin position="20"/>
        <end position="38"/>
    </location>
</feature>
<proteinExistence type="predicted"/>
<feature type="transmembrane region" description="Helical" evidence="1">
    <location>
        <begin position="85"/>
        <end position="103"/>
    </location>
</feature>
<dbReference type="Proteomes" id="UP000494363">
    <property type="component" value="Unassembled WGS sequence"/>
</dbReference>
<name>A0A6J5DB61_9BURK</name>
<dbReference type="AlphaFoldDB" id="A0A6J5DB61"/>
<evidence type="ECO:0000313" key="3">
    <source>
        <dbReference type="Proteomes" id="UP000494363"/>
    </source>
</evidence>
<dbReference type="EMBL" id="CADIKH010000006">
    <property type="protein sequence ID" value="CAB3751500.1"/>
    <property type="molecule type" value="Genomic_DNA"/>
</dbReference>
<evidence type="ECO:0000256" key="1">
    <source>
        <dbReference type="SAM" id="Phobius"/>
    </source>
</evidence>
<keyword evidence="1" id="KW-0472">Membrane</keyword>
<keyword evidence="1" id="KW-0812">Transmembrane</keyword>
<keyword evidence="1" id="KW-1133">Transmembrane helix</keyword>